<dbReference type="InterPro" id="IPR038665">
    <property type="entry name" value="Voltage-dep_anion_channel_sf"/>
</dbReference>
<keyword evidence="2 5" id="KW-0812">Transmembrane</keyword>
<evidence type="ECO:0000256" key="4">
    <source>
        <dbReference type="ARBA" id="ARBA00023136"/>
    </source>
</evidence>
<gene>
    <name evidence="6" type="ORF">EYH50_00545</name>
</gene>
<evidence type="ECO:0000256" key="3">
    <source>
        <dbReference type="ARBA" id="ARBA00022989"/>
    </source>
</evidence>
<comment type="caution">
    <text evidence="6">The sequence shown here is derived from an EMBL/GenBank/DDBJ whole genome shotgun (WGS) entry which is preliminary data.</text>
</comment>
<dbReference type="Pfam" id="PF03595">
    <property type="entry name" value="SLAC1"/>
    <property type="match status" value="1"/>
</dbReference>
<sequence length="124" mass="14494">MFYYTFWGLAGLLLPLILAVTVTYLRRGMMEFAESWWAFVFPIAAYSISTIHLYLHHTEESWLLYYAGFLYALTWLFYSVTTVLSVYHGYRKWFGHTPGEETPTLAKPLYEDIVSEAPGSEDKR</sequence>
<feature type="transmembrane region" description="Helical" evidence="5">
    <location>
        <begin position="63"/>
        <end position="87"/>
    </location>
</feature>
<dbReference type="InterPro" id="IPR004695">
    <property type="entry name" value="SLAC1/Mae1/Ssu1/TehA"/>
</dbReference>
<dbReference type="EMBL" id="DQVR01000015">
    <property type="protein sequence ID" value="HIQ23523.1"/>
    <property type="molecule type" value="Genomic_DNA"/>
</dbReference>
<reference evidence="6" key="1">
    <citation type="journal article" date="2020" name="ISME J.">
        <title>Gammaproteobacteria mediating utilization of methyl-, sulfur- and petroleum organic compounds in deep ocean hydrothermal plumes.</title>
        <authorList>
            <person name="Zhou Z."/>
            <person name="Liu Y."/>
            <person name="Pan J."/>
            <person name="Cron B.R."/>
            <person name="Toner B.M."/>
            <person name="Anantharaman K."/>
            <person name="Breier J.A."/>
            <person name="Dick G.J."/>
            <person name="Li M."/>
        </authorList>
    </citation>
    <scope>NUCLEOTIDE SEQUENCE</scope>
    <source>
        <strain evidence="6">SZUA-1523</strain>
    </source>
</reference>
<protein>
    <submittedName>
        <fullName evidence="6">Uncharacterized protein</fullName>
    </submittedName>
</protein>
<dbReference type="Proteomes" id="UP000600071">
    <property type="component" value="Unassembled WGS sequence"/>
</dbReference>
<comment type="subcellular location">
    <subcellularLocation>
        <location evidence="1">Membrane</location>
        <topology evidence="1">Multi-pass membrane protein</topology>
    </subcellularLocation>
</comment>
<keyword evidence="4 5" id="KW-0472">Membrane</keyword>
<feature type="transmembrane region" description="Helical" evidence="5">
    <location>
        <begin position="37"/>
        <end position="57"/>
    </location>
</feature>
<dbReference type="GO" id="GO:0055085">
    <property type="term" value="P:transmembrane transport"/>
    <property type="evidence" value="ECO:0007669"/>
    <property type="project" value="InterPro"/>
</dbReference>
<feature type="transmembrane region" description="Helical" evidence="5">
    <location>
        <begin position="6"/>
        <end position="25"/>
    </location>
</feature>
<dbReference type="AlphaFoldDB" id="A0A833EAR8"/>
<evidence type="ECO:0000256" key="5">
    <source>
        <dbReference type="SAM" id="Phobius"/>
    </source>
</evidence>
<dbReference type="Gene3D" id="1.50.10.150">
    <property type="entry name" value="Voltage-dependent anion channel"/>
    <property type="match status" value="1"/>
</dbReference>
<name>A0A833EAR8_9CREN</name>
<dbReference type="GO" id="GO:0016020">
    <property type="term" value="C:membrane"/>
    <property type="evidence" value="ECO:0007669"/>
    <property type="project" value="UniProtKB-SubCell"/>
</dbReference>
<proteinExistence type="predicted"/>
<evidence type="ECO:0000313" key="7">
    <source>
        <dbReference type="Proteomes" id="UP000600071"/>
    </source>
</evidence>
<evidence type="ECO:0000313" key="6">
    <source>
        <dbReference type="EMBL" id="HIQ23523.1"/>
    </source>
</evidence>
<accession>A0A833EAR8</accession>
<keyword evidence="3 5" id="KW-1133">Transmembrane helix</keyword>
<evidence type="ECO:0000256" key="2">
    <source>
        <dbReference type="ARBA" id="ARBA00022692"/>
    </source>
</evidence>
<organism evidence="6 7">
    <name type="scientific">Pyrodictium delaneyi</name>
    <dbReference type="NCBI Taxonomy" id="1273541"/>
    <lineage>
        <taxon>Archaea</taxon>
        <taxon>Thermoproteota</taxon>
        <taxon>Thermoprotei</taxon>
        <taxon>Desulfurococcales</taxon>
        <taxon>Pyrodictiaceae</taxon>
        <taxon>Pyrodictium</taxon>
    </lineage>
</organism>
<evidence type="ECO:0000256" key="1">
    <source>
        <dbReference type="ARBA" id="ARBA00004141"/>
    </source>
</evidence>